<protein>
    <submittedName>
        <fullName evidence="2">Uncharacterized protein</fullName>
    </submittedName>
</protein>
<dbReference type="RefSeq" id="WP_186281724.1">
    <property type="nucleotide sequence ID" value="NZ_JACMSF010000007.1"/>
</dbReference>
<evidence type="ECO:0000256" key="1">
    <source>
        <dbReference type="SAM" id="MobiDB-lite"/>
    </source>
</evidence>
<keyword evidence="3" id="KW-1185">Reference proteome</keyword>
<dbReference type="Proteomes" id="UP000584670">
    <property type="component" value="Unassembled WGS sequence"/>
</dbReference>
<name>A0A7X1J4Z0_9ACTN</name>
<dbReference type="AlphaFoldDB" id="A0A7X1J4Z0"/>
<organism evidence="2 3">
    <name type="scientific">Streptomyces cupreus</name>
    <dbReference type="NCBI Taxonomy" id="2759956"/>
    <lineage>
        <taxon>Bacteria</taxon>
        <taxon>Bacillati</taxon>
        <taxon>Actinomycetota</taxon>
        <taxon>Actinomycetes</taxon>
        <taxon>Kitasatosporales</taxon>
        <taxon>Streptomycetaceae</taxon>
        <taxon>Streptomyces</taxon>
    </lineage>
</organism>
<feature type="region of interest" description="Disordered" evidence="1">
    <location>
        <begin position="33"/>
        <end position="54"/>
    </location>
</feature>
<gene>
    <name evidence="2" type="ORF">H4N64_09460</name>
</gene>
<sequence length="54" mass="5653">MRHGRALLLAQPCARAVAWTSQLIAVDDLGGITPHRSPLGNGVPGGKKALARPR</sequence>
<evidence type="ECO:0000313" key="2">
    <source>
        <dbReference type="EMBL" id="MBC2901827.1"/>
    </source>
</evidence>
<accession>A0A7X1J4Z0</accession>
<comment type="caution">
    <text evidence="2">The sequence shown here is derived from an EMBL/GenBank/DDBJ whole genome shotgun (WGS) entry which is preliminary data.</text>
</comment>
<evidence type="ECO:0000313" key="3">
    <source>
        <dbReference type="Proteomes" id="UP000584670"/>
    </source>
</evidence>
<dbReference type="EMBL" id="JACMSF010000007">
    <property type="protein sequence ID" value="MBC2901827.1"/>
    <property type="molecule type" value="Genomic_DNA"/>
</dbReference>
<reference evidence="2 3" key="1">
    <citation type="submission" date="2020-08" db="EMBL/GenBank/DDBJ databases">
        <title>Streptomyces sp. PSKA01 genome sequencing and assembly.</title>
        <authorList>
            <person name="Mandal S."/>
            <person name="Maiti P.K."/>
            <person name="Das P."/>
        </authorList>
    </citation>
    <scope>NUCLEOTIDE SEQUENCE [LARGE SCALE GENOMIC DNA]</scope>
    <source>
        <strain evidence="2 3">PSKA01</strain>
    </source>
</reference>
<proteinExistence type="predicted"/>